<dbReference type="NCBIfam" id="TIGR00166">
    <property type="entry name" value="S6"/>
    <property type="match status" value="1"/>
</dbReference>
<comment type="function">
    <text evidence="4 6">Binds together with bS18 to 16S ribosomal RNA.</text>
</comment>
<comment type="similarity">
    <text evidence="1 6">Belongs to the bacterial ribosomal protein bS6 family.</text>
</comment>
<reference evidence="8 9" key="1">
    <citation type="journal article" date="2016" name="Microbes Environ.">
        <title>Phylogenetically diverse aerobic anoxygenic phototrophic bacteria isolated from epilithic biofilms in Tama river, Japan.</title>
        <authorList>
            <person name="Hirose S."/>
            <person name="Matsuura K."/>
            <person name="Haruta S."/>
        </authorList>
    </citation>
    <scope>NUCLEOTIDE SEQUENCE [LARGE SCALE GENOMIC DNA]</scope>
    <source>
        <strain evidence="8 9">S08</strain>
    </source>
</reference>
<evidence type="ECO:0000256" key="5">
    <source>
        <dbReference type="ARBA" id="ARBA00035294"/>
    </source>
</evidence>
<evidence type="ECO:0000313" key="8">
    <source>
        <dbReference type="EMBL" id="BDG73820.1"/>
    </source>
</evidence>
<dbReference type="EMBL" id="AP025637">
    <property type="protein sequence ID" value="BDG73820.1"/>
    <property type="molecule type" value="Genomic_DNA"/>
</dbReference>
<evidence type="ECO:0000256" key="3">
    <source>
        <dbReference type="ARBA" id="ARBA00023274"/>
    </source>
</evidence>
<evidence type="ECO:0000256" key="2">
    <source>
        <dbReference type="ARBA" id="ARBA00022980"/>
    </source>
</evidence>
<evidence type="ECO:0000256" key="6">
    <source>
        <dbReference type="HAMAP-Rule" id="MF_00360"/>
    </source>
</evidence>
<proteinExistence type="inferred from homology"/>
<protein>
    <recommendedName>
        <fullName evidence="5 6">Small ribosomal subunit protein bS6</fullName>
    </recommendedName>
</protein>
<organism evidence="8 9">
    <name type="scientific">Roseomonas fluvialis</name>
    <dbReference type="NCBI Taxonomy" id="1750527"/>
    <lineage>
        <taxon>Bacteria</taxon>
        <taxon>Pseudomonadati</taxon>
        <taxon>Pseudomonadota</taxon>
        <taxon>Alphaproteobacteria</taxon>
        <taxon>Acetobacterales</taxon>
        <taxon>Roseomonadaceae</taxon>
        <taxon>Roseomonas</taxon>
    </lineage>
</organism>
<keyword evidence="6" id="KW-0694">RNA-binding</keyword>
<feature type="compositionally biased region" description="Basic and acidic residues" evidence="7">
    <location>
        <begin position="106"/>
        <end position="117"/>
    </location>
</feature>
<dbReference type="HAMAP" id="MF_00360">
    <property type="entry name" value="Ribosomal_bS6"/>
    <property type="match status" value="1"/>
</dbReference>
<evidence type="ECO:0000256" key="7">
    <source>
        <dbReference type="SAM" id="MobiDB-lite"/>
    </source>
</evidence>
<dbReference type="Gene3D" id="3.30.70.60">
    <property type="match status" value="1"/>
</dbReference>
<gene>
    <name evidence="6" type="primary">rpsF</name>
    <name evidence="8" type="ORF">Rmf_37490</name>
</gene>
<dbReference type="CDD" id="cd00473">
    <property type="entry name" value="bS6"/>
    <property type="match status" value="1"/>
</dbReference>
<sequence length="160" mass="17821">MPLYECVFIARNDITQQQVEAIAEQVAGLITEGGGEVKKREYWGLRGLAYKIKKNRKGHYMLLGIDAPGTALPEVERQLGLNEDVLRSLMIKVEAIDEAPSAVLAKRSDDRDRDRGFRGPRPAGRFGSGRTGGGRERGDDREEFRARPRDEMDGPGGHEE</sequence>
<evidence type="ECO:0000256" key="4">
    <source>
        <dbReference type="ARBA" id="ARBA00035104"/>
    </source>
</evidence>
<dbReference type="InterPro" id="IPR020814">
    <property type="entry name" value="Ribosomal_S6_plastid/chlpt"/>
</dbReference>
<dbReference type="InterPro" id="IPR000529">
    <property type="entry name" value="Ribosomal_bS6"/>
</dbReference>
<name>A0ABM7Y774_9PROT</name>
<dbReference type="Proteomes" id="UP000831327">
    <property type="component" value="Chromosome"/>
</dbReference>
<dbReference type="InterPro" id="IPR014717">
    <property type="entry name" value="Transl_elong_EF1B/ribsomal_bS6"/>
</dbReference>
<evidence type="ECO:0000256" key="1">
    <source>
        <dbReference type="ARBA" id="ARBA00009512"/>
    </source>
</evidence>
<dbReference type="SUPFAM" id="SSF54995">
    <property type="entry name" value="Ribosomal protein S6"/>
    <property type="match status" value="1"/>
</dbReference>
<feature type="region of interest" description="Disordered" evidence="7">
    <location>
        <begin position="102"/>
        <end position="160"/>
    </location>
</feature>
<dbReference type="RefSeq" id="WP_244408027.1">
    <property type="nucleotide sequence ID" value="NZ_AP025637.1"/>
</dbReference>
<dbReference type="PANTHER" id="PTHR21011">
    <property type="entry name" value="MITOCHONDRIAL 28S RIBOSOMAL PROTEIN S6"/>
    <property type="match status" value="1"/>
</dbReference>
<keyword evidence="9" id="KW-1185">Reference proteome</keyword>
<keyword evidence="2 6" id="KW-0689">Ribosomal protein</keyword>
<dbReference type="PANTHER" id="PTHR21011:SF1">
    <property type="entry name" value="SMALL RIBOSOMAL SUBUNIT PROTEIN BS6M"/>
    <property type="match status" value="1"/>
</dbReference>
<feature type="compositionally biased region" description="Basic and acidic residues" evidence="7">
    <location>
        <begin position="133"/>
        <end position="160"/>
    </location>
</feature>
<dbReference type="Pfam" id="PF01250">
    <property type="entry name" value="Ribosomal_S6"/>
    <property type="match status" value="1"/>
</dbReference>
<dbReference type="InterPro" id="IPR035980">
    <property type="entry name" value="Ribosomal_bS6_sf"/>
</dbReference>
<evidence type="ECO:0000313" key="9">
    <source>
        <dbReference type="Proteomes" id="UP000831327"/>
    </source>
</evidence>
<keyword evidence="3 6" id="KW-0687">Ribonucleoprotein</keyword>
<keyword evidence="6" id="KW-0699">rRNA-binding</keyword>
<accession>A0ABM7Y774</accession>